<protein>
    <submittedName>
        <fullName evidence="2">Uncharacterized protein</fullName>
    </submittedName>
</protein>
<feature type="signal peptide" evidence="1">
    <location>
        <begin position="1"/>
        <end position="21"/>
    </location>
</feature>
<accession>A0ABR4ATQ6</accession>
<evidence type="ECO:0000313" key="2">
    <source>
        <dbReference type="EMBL" id="KAL2048227.1"/>
    </source>
</evidence>
<gene>
    <name evidence="2" type="ORF">N7G274_000138</name>
</gene>
<keyword evidence="1" id="KW-0732">Signal</keyword>
<keyword evidence="3" id="KW-1185">Reference proteome</keyword>
<comment type="caution">
    <text evidence="2">The sequence shown here is derived from an EMBL/GenBank/DDBJ whole genome shotgun (WGS) entry which is preliminary data.</text>
</comment>
<sequence>MIIAVFFPELVLFIAWDHWWAARCLKHEINRLGQSSNIEAIRTNFAFRDSGGCRLCSGNPRPGLQDVSSKANDQNRILAPNAENLRVSVSNSPLGVSDLQATGEQADLPKKARSFVPWTTDQTFLAVTGGLAVKIDCFGMSRE</sequence>
<dbReference type="EMBL" id="JBEFKJ010000001">
    <property type="protein sequence ID" value="KAL2048227.1"/>
    <property type="molecule type" value="Genomic_DNA"/>
</dbReference>
<evidence type="ECO:0000256" key="1">
    <source>
        <dbReference type="SAM" id="SignalP"/>
    </source>
</evidence>
<proteinExistence type="predicted"/>
<name>A0ABR4ATQ6_9LECA</name>
<reference evidence="2 3" key="1">
    <citation type="submission" date="2024-09" db="EMBL/GenBank/DDBJ databases">
        <title>Rethinking Asexuality: The Enigmatic Case of Functional Sexual Genes in Lepraria (Stereocaulaceae).</title>
        <authorList>
            <person name="Doellman M."/>
            <person name="Sun Y."/>
            <person name="Barcenas-Pena A."/>
            <person name="Lumbsch H.T."/>
            <person name="Grewe F."/>
        </authorList>
    </citation>
    <scope>NUCLEOTIDE SEQUENCE [LARGE SCALE GENOMIC DNA]</scope>
    <source>
        <strain evidence="2 3">Mercado 3170</strain>
    </source>
</reference>
<evidence type="ECO:0000313" key="3">
    <source>
        <dbReference type="Proteomes" id="UP001590950"/>
    </source>
</evidence>
<organism evidence="2 3">
    <name type="scientific">Stereocaulon virgatum</name>
    <dbReference type="NCBI Taxonomy" id="373712"/>
    <lineage>
        <taxon>Eukaryota</taxon>
        <taxon>Fungi</taxon>
        <taxon>Dikarya</taxon>
        <taxon>Ascomycota</taxon>
        <taxon>Pezizomycotina</taxon>
        <taxon>Lecanoromycetes</taxon>
        <taxon>OSLEUM clade</taxon>
        <taxon>Lecanoromycetidae</taxon>
        <taxon>Lecanorales</taxon>
        <taxon>Lecanorineae</taxon>
        <taxon>Stereocaulaceae</taxon>
        <taxon>Stereocaulon</taxon>
    </lineage>
</organism>
<dbReference type="Proteomes" id="UP001590950">
    <property type="component" value="Unassembled WGS sequence"/>
</dbReference>
<feature type="chain" id="PRO_5046735001" evidence="1">
    <location>
        <begin position="22"/>
        <end position="143"/>
    </location>
</feature>